<dbReference type="PaxDb" id="8030-ENSSSAP00000049480"/>
<sequence length="497" mass="56283">MARYHCRWRRVLLCLCCAPCVLVGSLCVYVTLAVCYGMTTSTSLSSPAPIPQILPENFIAPGLTRNVYLAPHPTSSFWDLKPHGGALWNRLQLHIDRHYNPILMPKSSKVHNDHLDTNNNNSNYFQFSLPTLSAGFSEIGNLTSQMEHFQELPLQMQMFVNSMHFRDYPVLIEPAKLCGRGIRKGQGPLLLLAIKTQGLNFENRQAIRQTWGWAGRVAGATGKGGVVRRVFLLGKNHEESHVDISELLQLENRHYGDILQWDFHDSFFNLTLKDVLLWDWLSTHCPLARFVFKGDDDVLLRTPALLDYLREQTIQSGGPGSEGMKVFMVGDVIRAAVPNRVNSTKYFIPDSFYKGLYPPYGGGGGVVYSGELALRLNRISRRVHLYPIDDVYVGMCLHRLGVHPIHHPAFLTFDFPKKEGVEQCAYHTILLVHKRSPAQVMKLWSEIMRNQTECSNTILRTEKEKKNTLLIDPFSVKDNEGQELLTDPWGRSGNSAL</sequence>
<evidence type="ECO:0000256" key="1">
    <source>
        <dbReference type="ARBA" id="ARBA00001936"/>
    </source>
</evidence>
<evidence type="ECO:0000313" key="17">
    <source>
        <dbReference type="Proteomes" id="UP001652741"/>
    </source>
</evidence>
<keyword evidence="12" id="KW-0325">Glycoprotein</keyword>
<organism evidence="17 18">
    <name type="scientific">Salmo salar</name>
    <name type="common">Atlantic salmon</name>
    <dbReference type="NCBI Taxonomy" id="8030"/>
    <lineage>
        <taxon>Eukaryota</taxon>
        <taxon>Metazoa</taxon>
        <taxon>Chordata</taxon>
        <taxon>Craniata</taxon>
        <taxon>Vertebrata</taxon>
        <taxon>Euteleostomi</taxon>
        <taxon>Actinopterygii</taxon>
        <taxon>Neopterygii</taxon>
        <taxon>Teleostei</taxon>
        <taxon>Protacanthopterygii</taxon>
        <taxon>Salmoniformes</taxon>
        <taxon>Salmonidae</taxon>
        <taxon>Salmoninae</taxon>
        <taxon>Salmo</taxon>
    </lineage>
</organism>
<keyword evidence="13" id="KW-0464">Manganese</keyword>
<dbReference type="Bgee" id="ENSSSAG00000049660">
    <property type="expression patterns" value="Expressed in ovary and 8 other cell types or tissues"/>
</dbReference>
<dbReference type="GO" id="GO:0006493">
    <property type="term" value="P:protein O-linked glycosylation"/>
    <property type="evidence" value="ECO:0007669"/>
    <property type="project" value="TreeGrafter"/>
</dbReference>
<keyword evidence="7" id="KW-0812">Transmembrane</keyword>
<dbReference type="AlphaFoldDB" id="A0A1S3RRU9"/>
<dbReference type="RefSeq" id="XP_014054449.1">
    <property type="nucleotide sequence ID" value="XM_014198974.2"/>
</dbReference>
<accession>A0A1S3RRU9</accession>
<dbReference type="InterPro" id="IPR002659">
    <property type="entry name" value="Glyco_trans_31"/>
</dbReference>
<evidence type="ECO:0000256" key="11">
    <source>
        <dbReference type="ARBA" id="ARBA00023136"/>
    </source>
</evidence>
<dbReference type="OMA" id="MARYHCR"/>
<dbReference type="GO" id="GO:0000139">
    <property type="term" value="C:Golgi membrane"/>
    <property type="evidence" value="ECO:0007669"/>
    <property type="project" value="UniProtKB-SubCell"/>
</dbReference>
<keyword evidence="8" id="KW-0735">Signal-anchor</keyword>
<dbReference type="EC" id="2.4.1.-" evidence="16"/>
<proteinExistence type="inferred from homology"/>
<keyword evidence="17" id="KW-1185">Reference proteome</keyword>
<evidence type="ECO:0000256" key="10">
    <source>
        <dbReference type="ARBA" id="ARBA00023034"/>
    </source>
</evidence>
<dbReference type="GO" id="GO:0030311">
    <property type="term" value="P:poly-N-acetyllactosamine biosynthetic process"/>
    <property type="evidence" value="ECO:0007669"/>
    <property type="project" value="TreeGrafter"/>
</dbReference>
<evidence type="ECO:0000313" key="18">
    <source>
        <dbReference type="RefSeq" id="XP_014054449.1"/>
    </source>
</evidence>
<dbReference type="STRING" id="8030.ENSSSAP00000049480"/>
<name>A0A1S3RRU9_SALSA</name>
<evidence type="ECO:0000256" key="9">
    <source>
        <dbReference type="ARBA" id="ARBA00022989"/>
    </source>
</evidence>
<evidence type="ECO:0000256" key="15">
    <source>
        <dbReference type="ARBA" id="ARBA00065824"/>
    </source>
</evidence>
<evidence type="ECO:0000256" key="4">
    <source>
        <dbReference type="ARBA" id="ARBA00008661"/>
    </source>
</evidence>
<evidence type="ECO:0000256" key="8">
    <source>
        <dbReference type="ARBA" id="ARBA00022968"/>
    </source>
</evidence>
<dbReference type="GO" id="GO:0008532">
    <property type="term" value="F:N-acetyllactosaminide beta-1,3-N-acetylglucosaminyltransferase activity"/>
    <property type="evidence" value="ECO:0007669"/>
    <property type="project" value="UniProtKB-EC"/>
</dbReference>
<evidence type="ECO:0000256" key="16">
    <source>
        <dbReference type="RuleBase" id="RU363063"/>
    </source>
</evidence>
<reference evidence="18" key="1">
    <citation type="submission" date="2025-08" db="UniProtKB">
        <authorList>
            <consortium name="RefSeq"/>
        </authorList>
    </citation>
    <scope>IDENTIFICATION</scope>
</reference>
<dbReference type="Gene3D" id="3.90.550.50">
    <property type="match status" value="1"/>
</dbReference>
<keyword evidence="10 16" id="KW-0333">Golgi apparatus</keyword>
<evidence type="ECO:0000256" key="2">
    <source>
        <dbReference type="ARBA" id="ARBA00004323"/>
    </source>
</evidence>
<evidence type="ECO:0000256" key="13">
    <source>
        <dbReference type="ARBA" id="ARBA00023211"/>
    </source>
</evidence>
<dbReference type="PANTHER" id="PTHR11214">
    <property type="entry name" value="BETA-1,3-N-ACETYLGLUCOSAMINYLTRANSFERASE"/>
    <property type="match status" value="1"/>
</dbReference>
<comment type="catalytic activity">
    <reaction evidence="14">
        <text>a beta-D-galactosyl-(1-&gt;4)-N-acetyl-beta-D-glucosaminyl derivative + UDP-N-acetyl-alpha-D-glucosamine = an N-acetyl-beta-D-glucosaminyl-(1-&gt;3)-beta-D-galactosyl-(1-&gt;4)-N-acetyl-beta-D-glucosaminyl derivative + UDP + H(+)</text>
        <dbReference type="Rhea" id="RHEA:14389"/>
        <dbReference type="ChEBI" id="CHEBI:15378"/>
        <dbReference type="ChEBI" id="CHEBI:57705"/>
        <dbReference type="ChEBI" id="CHEBI:58223"/>
        <dbReference type="ChEBI" id="CHEBI:133507"/>
        <dbReference type="ChEBI" id="CHEBI:134090"/>
        <dbReference type="EC" id="2.4.1.149"/>
    </reaction>
</comment>
<evidence type="ECO:0000256" key="12">
    <source>
        <dbReference type="ARBA" id="ARBA00023180"/>
    </source>
</evidence>
<protein>
    <recommendedName>
        <fullName evidence="16">Hexosyltransferase</fullName>
        <ecNumber evidence="16">2.4.1.-</ecNumber>
    </recommendedName>
</protein>
<keyword evidence="6" id="KW-0808">Transferase</keyword>
<evidence type="ECO:0000256" key="7">
    <source>
        <dbReference type="ARBA" id="ARBA00022692"/>
    </source>
</evidence>
<dbReference type="Pfam" id="PF01762">
    <property type="entry name" value="Galactosyl_T"/>
    <property type="match status" value="1"/>
</dbReference>
<dbReference type="OrthoDB" id="2139606at2759"/>
<gene>
    <name evidence="18" type="primary">LOC106604396</name>
</gene>
<dbReference type="PANTHER" id="PTHR11214:SF234">
    <property type="entry name" value="HEXOSYLTRANSFERASE"/>
    <property type="match status" value="1"/>
</dbReference>
<evidence type="ECO:0000256" key="3">
    <source>
        <dbReference type="ARBA" id="ARBA00004922"/>
    </source>
</evidence>
<comment type="subcellular location">
    <subcellularLocation>
        <location evidence="2 16">Golgi apparatus membrane</location>
        <topology evidence="2 16">Single-pass type II membrane protein</topology>
    </subcellularLocation>
</comment>
<comment type="pathway">
    <text evidence="3">Protein modification; protein glycosylation.</text>
</comment>
<keyword evidence="11" id="KW-0472">Membrane</keyword>
<evidence type="ECO:0000256" key="5">
    <source>
        <dbReference type="ARBA" id="ARBA00022676"/>
    </source>
</evidence>
<dbReference type="FunFam" id="3.90.550.50:FF:000010">
    <property type="entry name" value="Hexosyltransferase"/>
    <property type="match status" value="1"/>
</dbReference>
<comment type="similarity">
    <text evidence="4 16">Belongs to the glycosyltransferase 31 family.</text>
</comment>
<keyword evidence="9" id="KW-1133">Transmembrane helix</keyword>
<comment type="subunit">
    <text evidence="15">Interacts with B3GNT8; this interaction greatly increases B3GNT2 catalytic activity, independently of B3GNT8 enzymatic activity.</text>
</comment>
<dbReference type="Proteomes" id="UP001652741">
    <property type="component" value="Chromosome ssa05"/>
</dbReference>
<keyword evidence="5 16" id="KW-0328">Glycosyltransferase</keyword>
<dbReference type="KEGG" id="sasa:106604396"/>
<evidence type="ECO:0000256" key="6">
    <source>
        <dbReference type="ARBA" id="ARBA00022679"/>
    </source>
</evidence>
<evidence type="ECO:0000256" key="14">
    <source>
        <dbReference type="ARBA" id="ARBA00050470"/>
    </source>
</evidence>
<comment type="cofactor">
    <cofactor evidence="1">
        <name>Mn(2+)</name>
        <dbReference type="ChEBI" id="CHEBI:29035"/>
    </cofactor>
</comment>
<dbReference type="GeneID" id="106604396"/>